<name>A0ABT5XWX8_9FLAO</name>
<comment type="caution">
    <text evidence="2">The sequence shown here is derived from an EMBL/GenBank/DDBJ whole genome shotgun (WGS) entry which is preliminary data.</text>
</comment>
<evidence type="ECO:0000313" key="3">
    <source>
        <dbReference type="Proteomes" id="UP001221366"/>
    </source>
</evidence>
<dbReference type="Pfam" id="PF10988">
    <property type="entry name" value="DUF2807"/>
    <property type="match status" value="1"/>
</dbReference>
<feature type="domain" description="Putative auto-transporter adhesin head GIN" evidence="1">
    <location>
        <begin position="64"/>
        <end position="257"/>
    </location>
</feature>
<dbReference type="Gene3D" id="2.160.20.120">
    <property type="match status" value="1"/>
</dbReference>
<evidence type="ECO:0000259" key="1">
    <source>
        <dbReference type="Pfam" id="PF10988"/>
    </source>
</evidence>
<dbReference type="Proteomes" id="UP001221366">
    <property type="component" value="Unassembled WGS sequence"/>
</dbReference>
<dbReference type="PANTHER" id="PTHR39200:SF1">
    <property type="entry name" value="AUTO-TRANSPORTER ADHESIN HEAD GIN DOMAIN-CONTAINING PROTEIN-RELATED"/>
    <property type="match status" value="1"/>
</dbReference>
<dbReference type="RefSeq" id="WP_275614930.1">
    <property type="nucleotide sequence ID" value="NZ_JARFVB010000002.1"/>
</dbReference>
<keyword evidence="3" id="KW-1185">Reference proteome</keyword>
<protein>
    <submittedName>
        <fullName evidence="2">DUF2807 domain-containing protein</fullName>
    </submittedName>
</protein>
<dbReference type="PANTHER" id="PTHR39200">
    <property type="entry name" value="HYPOTHETICAL EXPORTED PROTEIN"/>
    <property type="match status" value="1"/>
</dbReference>
<reference evidence="2 3" key="1">
    <citation type="submission" date="2023-03" db="EMBL/GenBank/DDBJ databases">
        <title>Muricauda XX sp. nov. and Muricauda XXX sp. nov., two novel species isolated from Okinawa Trough.</title>
        <authorList>
            <person name="Cao W."/>
            <person name="Deng X."/>
        </authorList>
    </citation>
    <scope>NUCLEOTIDE SEQUENCE [LARGE SCALE GENOMIC DNA]</scope>
    <source>
        <strain evidence="2 3">334s03</strain>
    </source>
</reference>
<dbReference type="EMBL" id="JARFVB010000002">
    <property type="protein sequence ID" value="MDF0715687.1"/>
    <property type="molecule type" value="Genomic_DNA"/>
</dbReference>
<gene>
    <name evidence="2" type="ORF">PY092_05970</name>
</gene>
<dbReference type="InterPro" id="IPR021255">
    <property type="entry name" value="DUF2807"/>
</dbReference>
<accession>A0ABT5XWX8</accession>
<evidence type="ECO:0000313" key="2">
    <source>
        <dbReference type="EMBL" id="MDF0715687.1"/>
    </source>
</evidence>
<proteinExistence type="predicted"/>
<sequence>MSDYRIEMLEVGNLFRFKDVISSAVERYFVLAIFLILISCNGDNVPDCFRNAGEMVRQPVDVAEFNAITVFENLNVVLKQGDEQQVEVETGEYLLNDVSVEVKDNRLVLRNENSCNYVRDYGLTTVYITSPNITEIRSSTGLLISSDGVLNYPGLTLLAESYSNPETETTDGSFDLNLNSTTVRILVNGIAYFKLQGNTENLNVTVAAGDSRIEANQLIANRAIVSHRGSNDVFVNPQQSLSGVIRGTGNVISVNIPPEVDVDELFTGKLIFED</sequence>
<organism evidence="2 3">
    <name type="scientific">Flagellimonas yonaguniensis</name>
    <dbReference type="NCBI Taxonomy" id="3031325"/>
    <lineage>
        <taxon>Bacteria</taxon>
        <taxon>Pseudomonadati</taxon>
        <taxon>Bacteroidota</taxon>
        <taxon>Flavobacteriia</taxon>
        <taxon>Flavobacteriales</taxon>
        <taxon>Flavobacteriaceae</taxon>
        <taxon>Flagellimonas</taxon>
    </lineage>
</organism>